<feature type="region of interest" description="Disordered" evidence="6">
    <location>
        <begin position="528"/>
        <end position="612"/>
    </location>
</feature>
<protein>
    <submittedName>
        <fullName evidence="8">Ap2 domain transcription factor ap2iii-2</fullName>
    </submittedName>
</protein>
<feature type="compositionally biased region" description="Polar residues" evidence="6">
    <location>
        <begin position="446"/>
        <end position="457"/>
    </location>
</feature>
<dbReference type="GO" id="GO:0003700">
    <property type="term" value="F:DNA-binding transcription factor activity"/>
    <property type="evidence" value="ECO:0007669"/>
    <property type="project" value="InterPro"/>
</dbReference>
<feature type="region of interest" description="Disordered" evidence="6">
    <location>
        <begin position="1096"/>
        <end position="1215"/>
    </location>
</feature>
<comment type="caution">
    <text evidence="8">The sequence shown here is derived from an EMBL/GenBank/DDBJ whole genome shotgun (WGS) entry which is preliminary data.</text>
</comment>
<keyword evidence="2" id="KW-0805">Transcription regulation</keyword>
<feature type="compositionally biased region" description="Polar residues" evidence="6">
    <location>
        <begin position="1141"/>
        <end position="1152"/>
    </location>
</feature>
<keyword evidence="9" id="KW-1185">Reference proteome</keyword>
<dbReference type="GeneID" id="94427449"/>
<organism evidence="8 9">
    <name type="scientific">Cystoisospora suis</name>
    <dbReference type="NCBI Taxonomy" id="483139"/>
    <lineage>
        <taxon>Eukaryota</taxon>
        <taxon>Sar</taxon>
        <taxon>Alveolata</taxon>
        <taxon>Apicomplexa</taxon>
        <taxon>Conoidasida</taxon>
        <taxon>Coccidia</taxon>
        <taxon>Eucoccidiorida</taxon>
        <taxon>Eimeriorina</taxon>
        <taxon>Sarcocystidae</taxon>
        <taxon>Cystoisospora</taxon>
    </lineage>
</organism>
<feature type="compositionally biased region" description="Polar residues" evidence="6">
    <location>
        <begin position="314"/>
        <end position="324"/>
    </location>
</feature>
<feature type="compositionally biased region" description="Basic and acidic residues" evidence="6">
    <location>
        <begin position="600"/>
        <end position="609"/>
    </location>
</feature>
<evidence type="ECO:0000256" key="3">
    <source>
        <dbReference type="ARBA" id="ARBA00023125"/>
    </source>
</evidence>
<comment type="subcellular location">
    <subcellularLocation>
        <location evidence="1">Nucleus</location>
    </subcellularLocation>
</comment>
<feature type="compositionally biased region" description="Low complexity" evidence="6">
    <location>
        <begin position="570"/>
        <end position="582"/>
    </location>
</feature>
<feature type="non-terminal residue" evidence="8">
    <location>
        <position position="1429"/>
    </location>
</feature>
<feature type="region of interest" description="Disordered" evidence="6">
    <location>
        <begin position="250"/>
        <end position="270"/>
    </location>
</feature>
<evidence type="ECO:0000313" key="9">
    <source>
        <dbReference type="Proteomes" id="UP000221165"/>
    </source>
</evidence>
<keyword evidence="3" id="KW-0238">DNA-binding</keyword>
<evidence type="ECO:0000313" key="8">
    <source>
        <dbReference type="EMBL" id="PHJ22111.1"/>
    </source>
</evidence>
<evidence type="ECO:0000256" key="4">
    <source>
        <dbReference type="ARBA" id="ARBA00023163"/>
    </source>
</evidence>
<feature type="region of interest" description="Disordered" evidence="6">
    <location>
        <begin position="812"/>
        <end position="851"/>
    </location>
</feature>
<feature type="compositionally biased region" description="Polar residues" evidence="6">
    <location>
        <begin position="420"/>
        <end position="439"/>
    </location>
</feature>
<accession>A0A2C6KDG6</accession>
<evidence type="ECO:0000256" key="1">
    <source>
        <dbReference type="ARBA" id="ARBA00004123"/>
    </source>
</evidence>
<feature type="compositionally biased region" description="Polar residues" evidence="6">
    <location>
        <begin position="534"/>
        <end position="549"/>
    </location>
</feature>
<evidence type="ECO:0000259" key="7">
    <source>
        <dbReference type="Pfam" id="PF00847"/>
    </source>
</evidence>
<feature type="region of interest" description="Disordered" evidence="6">
    <location>
        <begin position="298"/>
        <end position="508"/>
    </location>
</feature>
<feature type="compositionally biased region" description="Basic and acidic residues" evidence="6">
    <location>
        <begin position="379"/>
        <end position="394"/>
    </location>
</feature>
<feature type="domain" description="AP2/ERF" evidence="7">
    <location>
        <begin position="1383"/>
        <end position="1429"/>
    </location>
</feature>
<reference evidence="8 9" key="1">
    <citation type="journal article" date="2017" name="Int. J. Parasitol.">
        <title>The genome of the protozoan parasite Cystoisospora suis and a reverse vaccinology approach to identify vaccine candidates.</title>
        <authorList>
            <person name="Palmieri N."/>
            <person name="Shrestha A."/>
            <person name="Ruttkowski B."/>
            <person name="Beck T."/>
            <person name="Vogl C."/>
            <person name="Tomley F."/>
            <person name="Blake D.P."/>
            <person name="Joachim A."/>
        </authorList>
    </citation>
    <scope>NUCLEOTIDE SEQUENCE [LARGE SCALE GENOMIC DNA]</scope>
    <source>
        <strain evidence="8 9">Wien I</strain>
    </source>
</reference>
<feature type="compositionally biased region" description="Low complexity" evidence="6">
    <location>
        <begin position="1173"/>
        <end position="1183"/>
    </location>
</feature>
<dbReference type="GO" id="GO:0005634">
    <property type="term" value="C:nucleus"/>
    <property type="evidence" value="ECO:0007669"/>
    <property type="project" value="UniProtKB-SubCell"/>
</dbReference>
<sequence length="1429" mass="145025">MINLQQLVRVFSRASSSDSAAHSPASLSSIQQQQQLLASLAAASFPSSFPGLPLDSNQIASMASQARLVNQAGNPFCVLSSPQAPSGPEVGNVAAGFPELLFSSPDFAAAAVACLQKQQVLQNSSSMASTPIRTTKETGEGRDHVMRFEGDGESAAWWANVERDIGDSAMSRSLALSRLGVSCNGTSDEESLNCQHVLSSAEFLGSVGSRVGGSAEGGGVVCGVGDSVTAQSPSNGDTSAPQVCLVSPSLGSGHRHISGTETRDGGANKSKNAGDVCAVGTGQRLASGLCSSREDCAGMTVPSEAPRKTPEIGVTTSRTSSTRACENREPVTSTLSTTPGLETTRTTTTTSSAPSDAVLSGRGASEPEERETVCLSKTDPGRRNDALEGEREEAGTPGSRDQAQEKEGAEQRDGEKTPEQKSSVWTVGENSASTPSSVFTPEGGAMSTQPEEASQVDSGCRFSRSSRGFAPVSDPSSQSDSVEQQQLEGEPPLADTQHVLAKSEKARDLWSSVRGDLTSLGVEHASQLPHGVSHLTTSWNESSQSASTVPTPPRTDAGNARPGPAESDGSSPLFSPFLSSLSVSGHPPPVLQRSKSAESSIDRSSEHRSISPSGVLSNVFRECFSNKQVGGAGVHTSQTTSESERTVLGGNGVHPTGVPPLSSCPSPDVSTPISLSGGAISNLLSSSPQAHNPAELLFLLRSQNPRTAALLAAMQHQQAAAALNRTTRGVGASGFFGKDARAGIGEMATGGDDSEAGVPSSLRHAHQHSVASEQSNKKQSSNKALPVSGSVVHRNTTRAVLDKENGSFGSLASTMHLPSLSPSCSPPSSASTPPGHVGVGGDKFNSNHVQNVGGGGPWGLCASGVGSGRGGGTSPSESADSLLQNSGFLLTTGSGGDSAAPPSNNLLRVASPCPPVVSAASANMASLGALVSSPNHPANSLHQQLLLLSAALGDSSAHQALAAVGGQGLGEQGQVGGEAGESSRVRASTNEEGGAAVGGGVFLSNGALDVHSGQSPKSSGLVSPGANICLNSHPGGSLRDLHMNIAGIDPNATHAQLLALLGENKAVLKNGKRQLEVANATGGGKDCSSAVGLGTRAGAGNNQKGWSGQPNKKLRRTCSSGGSAVPSLEGLAASRSDSEETTLFQQVGSCRESSSIDSTGGGSSVSTNAPPASWSSSVFSEVSTQRADTGGGPRSPSLQTLSEHASGGGGGVSSVLSSIEPTSSCSLETLSGISRLAKLPSAENICPTPRVASATLPTLSPSTGPLLSGVSGNGLPLQGPGGAFSDSNATREAMAAAAVLQLHTLQQLQQIQKQFQQRSELPPTGSGVSASVPGFGGVTTGGGTGGRSTGAGPQTGTGGRRGGGMGLHQQAKHHAAGNAHHHHHPGVCYSPPKDVWRARITVDGRQHEQQFSVKRHGFEEARLLAVQWR</sequence>
<name>A0A2C6KDG6_9APIC</name>
<keyword evidence="4" id="KW-0804">Transcription</keyword>
<feature type="compositionally biased region" description="Basic and acidic residues" evidence="6">
    <location>
        <begin position="402"/>
        <end position="419"/>
    </location>
</feature>
<dbReference type="Gene3D" id="1.20.5.2050">
    <property type="match status" value="1"/>
</dbReference>
<feature type="region of interest" description="Disordered" evidence="6">
    <location>
        <begin position="1316"/>
        <end position="1390"/>
    </location>
</feature>
<feature type="compositionally biased region" description="Low complexity" evidence="6">
    <location>
        <begin position="458"/>
        <end position="486"/>
    </location>
</feature>
<dbReference type="GO" id="GO:0003677">
    <property type="term" value="F:DNA binding"/>
    <property type="evidence" value="ECO:0007669"/>
    <property type="project" value="UniProtKB-KW"/>
</dbReference>
<feature type="region of interest" description="Disordered" evidence="6">
    <location>
        <begin position="746"/>
        <end position="799"/>
    </location>
</feature>
<dbReference type="VEuPathDB" id="ToxoDB:CSUI_004043"/>
<evidence type="ECO:0000256" key="5">
    <source>
        <dbReference type="ARBA" id="ARBA00023242"/>
    </source>
</evidence>
<feature type="compositionally biased region" description="Low complexity" evidence="6">
    <location>
        <begin position="818"/>
        <end position="834"/>
    </location>
</feature>
<dbReference type="InterPro" id="IPR001471">
    <property type="entry name" value="AP2/ERF_dom"/>
</dbReference>
<feature type="region of interest" description="Disordered" evidence="6">
    <location>
        <begin position="1265"/>
        <end position="1286"/>
    </location>
</feature>
<evidence type="ECO:0000256" key="6">
    <source>
        <dbReference type="SAM" id="MobiDB-lite"/>
    </source>
</evidence>
<feature type="compositionally biased region" description="Basic residues" evidence="6">
    <location>
        <begin position="1370"/>
        <end position="1385"/>
    </location>
</feature>
<evidence type="ECO:0000256" key="2">
    <source>
        <dbReference type="ARBA" id="ARBA00023015"/>
    </source>
</evidence>
<feature type="compositionally biased region" description="Gly residues" evidence="6">
    <location>
        <begin position="1334"/>
        <end position="1366"/>
    </location>
</feature>
<gene>
    <name evidence="8" type="ORF">CSUI_004043</name>
</gene>
<feature type="compositionally biased region" description="Polar residues" evidence="6">
    <location>
        <begin position="1100"/>
        <end position="1110"/>
    </location>
</feature>
<keyword evidence="5" id="KW-0539">Nucleus</keyword>
<dbReference type="Pfam" id="PF00847">
    <property type="entry name" value="AP2"/>
    <property type="match status" value="1"/>
</dbReference>
<feature type="compositionally biased region" description="Low complexity" evidence="6">
    <location>
        <begin position="332"/>
        <end position="355"/>
    </location>
</feature>
<proteinExistence type="predicted"/>
<dbReference type="EMBL" id="MIGC01001816">
    <property type="protein sequence ID" value="PHJ22111.1"/>
    <property type="molecule type" value="Genomic_DNA"/>
</dbReference>
<dbReference type="Proteomes" id="UP000221165">
    <property type="component" value="Unassembled WGS sequence"/>
</dbReference>
<dbReference type="RefSeq" id="XP_067923788.1">
    <property type="nucleotide sequence ID" value="XM_068064238.1"/>
</dbReference>
<dbReference type="OrthoDB" id="332928at2759"/>